<sequence>MESQSETVLLASSGVMVRFARLAHRRTRFESRRGQPWIFACENRAGRSHWFAGFLWYLPFPPPLYYGTASYLPHFTISNSSALKTFIGSQDLDVKSRPNLSYSCFSISCFSMTDICIAMEKVQKSPSSHLPHCAIHSKITKQRPPIPNHIVWLRNTLSFSLPSSSPLFSKEQRSDLLESLQASPQDSRDQGLYLYNAVLWKFFRRSRSVDSSLRSSFCPSLEGSSRAVFLGFAPGPQLSAVLRLNASVGRQHPRVGWLVVSERQREIERVDAAWRRNARARKLKIPEKNIPARVTHATIREWPHQESSSGSLWWEASSLAATPTTPAFINLLRCSPLDVLLGDPGIEAGRETPPLVTSFQHLIEP</sequence>
<reference evidence="1 2" key="1">
    <citation type="submission" date="2023-02" db="EMBL/GenBank/DDBJ databases">
        <title>LHISI_Scaffold_Assembly.</title>
        <authorList>
            <person name="Stuart O.P."/>
            <person name="Cleave R."/>
            <person name="Magrath M.J.L."/>
            <person name="Mikheyev A.S."/>
        </authorList>
    </citation>
    <scope>NUCLEOTIDE SEQUENCE [LARGE SCALE GENOMIC DNA]</scope>
    <source>
        <strain evidence="1">Daus_M_001</strain>
        <tissue evidence="1">Leg muscle</tissue>
    </source>
</reference>
<comment type="caution">
    <text evidence="1">The sequence shown here is derived from an EMBL/GenBank/DDBJ whole genome shotgun (WGS) entry which is preliminary data.</text>
</comment>
<dbReference type="EMBL" id="JARBHB010000003">
    <property type="protein sequence ID" value="KAJ8888980.1"/>
    <property type="molecule type" value="Genomic_DNA"/>
</dbReference>
<keyword evidence="2" id="KW-1185">Reference proteome</keyword>
<evidence type="ECO:0000313" key="2">
    <source>
        <dbReference type="Proteomes" id="UP001159363"/>
    </source>
</evidence>
<dbReference type="Proteomes" id="UP001159363">
    <property type="component" value="Chromosome 3"/>
</dbReference>
<gene>
    <name evidence="1" type="ORF">PR048_008474</name>
</gene>
<protein>
    <submittedName>
        <fullName evidence="1">Uncharacterized protein</fullName>
    </submittedName>
</protein>
<proteinExistence type="predicted"/>
<organism evidence="1 2">
    <name type="scientific">Dryococelus australis</name>
    <dbReference type="NCBI Taxonomy" id="614101"/>
    <lineage>
        <taxon>Eukaryota</taxon>
        <taxon>Metazoa</taxon>
        <taxon>Ecdysozoa</taxon>
        <taxon>Arthropoda</taxon>
        <taxon>Hexapoda</taxon>
        <taxon>Insecta</taxon>
        <taxon>Pterygota</taxon>
        <taxon>Neoptera</taxon>
        <taxon>Polyneoptera</taxon>
        <taxon>Phasmatodea</taxon>
        <taxon>Verophasmatodea</taxon>
        <taxon>Anareolatae</taxon>
        <taxon>Phasmatidae</taxon>
        <taxon>Eurycanthinae</taxon>
        <taxon>Dryococelus</taxon>
    </lineage>
</organism>
<accession>A0ABQ9HXA3</accession>
<name>A0ABQ9HXA3_9NEOP</name>
<evidence type="ECO:0000313" key="1">
    <source>
        <dbReference type="EMBL" id="KAJ8888980.1"/>
    </source>
</evidence>